<dbReference type="EMBL" id="WJQU01000004">
    <property type="protein sequence ID" value="KAJ6635752.1"/>
    <property type="molecule type" value="Genomic_DNA"/>
</dbReference>
<dbReference type="InterPro" id="IPR018247">
    <property type="entry name" value="EF_Hand_1_Ca_BS"/>
</dbReference>
<dbReference type="InterPro" id="IPR002048">
    <property type="entry name" value="EF_hand_dom"/>
</dbReference>
<dbReference type="SUPFAM" id="SSF47473">
    <property type="entry name" value="EF-hand"/>
    <property type="match status" value="1"/>
</dbReference>
<evidence type="ECO:0000313" key="6">
    <source>
        <dbReference type="EMBL" id="KAJ6635752.1"/>
    </source>
</evidence>
<evidence type="ECO:0000256" key="1">
    <source>
        <dbReference type="ARBA" id="ARBA00022729"/>
    </source>
</evidence>
<sequence length="180" mass="20983">MRTTTTKIITFAAHVIFVILIQKVVIRGCNWCFIKLNVECRRGPHHPRSEIAKGRQKMDEHFAHDPVIEHRNISEMTEEEKNFFYFKVHDSDNNDVLDGLELLRAATHHSVHVEHDGDENVGEKEKSSNELDHVIEIIDDFIQFADFNNDGFLNYAEYTQAMKHNTDMPITNHIDNNENK</sequence>
<keyword evidence="7" id="KW-1185">Reference proteome</keyword>
<organism evidence="6 7">
    <name type="scientific">Pseudolycoriella hygida</name>
    <dbReference type="NCBI Taxonomy" id="35572"/>
    <lineage>
        <taxon>Eukaryota</taxon>
        <taxon>Metazoa</taxon>
        <taxon>Ecdysozoa</taxon>
        <taxon>Arthropoda</taxon>
        <taxon>Hexapoda</taxon>
        <taxon>Insecta</taxon>
        <taxon>Pterygota</taxon>
        <taxon>Neoptera</taxon>
        <taxon>Endopterygota</taxon>
        <taxon>Diptera</taxon>
        <taxon>Nematocera</taxon>
        <taxon>Sciaroidea</taxon>
        <taxon>Sciaridae</taxon>
        <taxon>Pseudolycoriella</taxon>
    </lineage>
</organism>
<proteinExistence type="predicted"/>
<name>A0A9Q0MSX9_9DIPT</name>
<dbReference type="OrthoDB" id="289247at2759"/>
<dbReference type="PANTHER" id="PTHR23104">
    <property type="entry name" value="MULTIPLE COAGULATION FACTOR DEFICIENCY PROTEIN 2 NEURAL STEM CELL DERIVED NEURONAL SURVIVAL PROTEIN"/>
    <property type="match status" value="1"/>
</dbReference>
<dbReference type="PROSITE" id="PS50222">
    <property type="entry name" value="EF_HAND_2"/>
    <property type="match status" value="1"/>
</dbReference>
<evidence type="ECO:0000259" key="5">
    <source>
        <dbReference type="PROSITE" id="PS50222"/>
    </source>
</evidence>
<dbReference type="Gene3D" id="1.10.238.10">
    <property type="entry name" value="EF-hand"/>
    <property type="match status" value="1"/>
</dbReference>
<keyword evidence="3" id="KW-0106">Calcium</keyword>
<feature type="transmembrane region" description="Helical" evidence="4">
    <location>
        <begin position="6"/>
        <end position="26"/>
    </location>
</feature>
<evidence type="ECO:0000256" key="4">
    <source>
        <dbReference type="SAM" id="Phobius"/>
    </source>
</evidence>
<comment type="caution">
    <text evidence="6">The sequence shown here is derived from an EMBL/GenBank/DDBJ whole genome shotgun (WGS) entry which is preliminary data.</text>
</comment>
<dbReference type="PROSITE" id="PS00018">
    <property type="entry name" value="EF_HAND_1"/>
    <property type="match status" value="2"/>
</dbReference>
<dbReference type="Pfam" id="PF13499">
    <property type="entry name" value="EF-hand_7"/>
    <property type="match status" value="1"/>
</dbReference>
<dbReference type="InterPro" id="IPR011992">
    <property type="entry name" value="EF-hand-dom_pair"/>
</dbReference>
<protein>
    <submittedName>
        <fullName evidence="6">Multiple coagulation factor deficiency protein 2 like</fullName>
    </submittedName>
</protein>
<reference evidence="6" key="1">
    <citation type="submission" date="2022-07" db="EMBL/GenBank/DDBJ databases">
        <authorList>
            <person name="Trinca V."/>
            <person name="Uliana J.V.C."/>
            <person name="Torres T.T."/>
            <person name="Ward R.J."/>
            <person name="Monesi N."/>
        </authorList>
    </citation>
    <scope>NUCLEOTIDE SEQUENCE</scope>
    <source>
        <strain evidence="6">HSMRA1968</strain>
        <tissue evidence="6">Whole embryos</tissue>
    </source>
</reference>
<accession>A0A9Q0MSX9</accession>
<gene>
    <name evidence="6" type="primary">MCFD2_1</name>
    <name evidence="6" type="ORF">Bhyg_14338</name>
</gene>
<evidence type="ECO:0000313" key="7">
    <source>
        <dbReference type="Proteomes" id="UP001151699"/>
    </source>
</evidence>
<keyword evidence="4" id="KW-0812">Transmembrane</keyword>
<keyword evidence="4" id="KW-1133">Transmembrane helix</keyword>
<keyword evidence="1" id="KW-0732">Signal</keyword>
<dbReference type="AlphaFoldDB" id="A0A9Q0MSX9"/>
<keyword evidence="4" id="KW-0472">Membrane</keyword>
<evidence type="ECO:0000256" key="3">
    <source>
        <dbReference type="ARBA" id="ARBA00022837"/>
    </source>
</evidence>
<evidence type="ECO:0000256" key="2">
    <source>
        <dbReference type="ARBA" id="ARBA00022737"/>
    </source>
</evidence>
<feature type="domain" description="EF-hand" evidence="5">
    <location>
        <begin position="133"/>
        <end position="168"/>
    </location>
</feature>
<dbReference type="InterPro" id="IPR052110">
    <property type="entry name" value="MCFD2-like"/>
</dbReference>
<dbReference type="Proteomes" id="UP001151699">
    <property type="component" value="Chromosome C"/>
</dbReference>
<dbReference type="PANTHER" id="PTHR23104:SF1">
    <property type="entry name" value="EF-HAND DOMAIN-CONTAINING PROTEIN"/>
    <property type="match status" value="1"/>
</dbReference>
<keyword evidence="2" id="KW-0677">Repeat</keyword>
<dbReference type="GO" id="GO:0005509">
    <property type="term" value="F:calcium ion binding"/>
    <property type="evidence" value="ECO:0007669"/>
    <property type="project" value="InterPro"/>
</dbReference>